<keyword evidence="2" id="KW-1185">Reference proteome</keyword>
<reference evidence="1 2" key="1">
    <citation type="journal article" date="2021" name="Hortic Res">
        <title>High-quality reference genome and annotation aids understanding of berry development for evergreen blueberry (Vaccinium darrowii).</title>
        <authorList>
            <person name="Yu J."/>
            <person name="Hulse-Kemp A.M."/>
            <person name="Babiker E."/>
            <person name="Staton M."/>
        </authorList>
    </citation>
    <scope>NUCLEOTIDE SEQUENCE [LARGE SCALE GENOMIC DNA]</scope>
    <source>
        <strain evidence="2">cv. NJ 8807/NJ 8810</strain>
        <tissue evidence="1">Young leaf</tissue>
    </source>
</reference>
<name>A0ACB7WX27_9ERIC</name>
<accession>A0ACB7WX27</accession>
<dbReference type="Proteomes" id="UP000828048">
    <property type="component" value="Chromosome 2"/>
</dbReference>
<organism evidence="1 2">
    <name type="scientific">Vaccinium darrowii</name>
    <dbReference type="NCBI Taxonomy" id="229202"/>
    <lineage>
        <taxon>Eukaryota</taxon>
        <taxon>Viridiplantae</taxon>
        <taxon>Streptophyta</taxon>
        <taxon>Embryophyta</taxon>
        <taxon>Tracheophyta</taxon>
        <taxon>Spermatophyta</taxon>
        <taxon>Magnoliopsida</taxon>
        <taxon>eudicotyledons</taxon>
        <taxon>Gunneridae</taxon>
        <taxon>Pentapetalae</taxon>
        <taxon>asterids</taxon>
        <taxon>Ericales</taxon>
        <taxon>Ericaceae</taxon>
        <taxon>Vaccinioideae</taxon>
        <taxon>Vaccinieae</taxon>
        <taxon>Vaccinium</taxon>
    </lineage>
</organism>
<gene>
    <name evidence="1" type="ORF">Vadar_000793</name>
</gene>
<evidence type="ECO:0000313" key="1">
    <source>
        <dbReference type="EMBL" id="KAH7832865.1"/>
    </source>
</evidence>
<proteinExistence type="predicted"/>
<dbReference type="EMBL" id="CM037152">
    <property type="protein sequence ID" value="KAH7832865.1"/>
    <property type="molecule type" value="Genomic_DNA"/>
</dbReference>
<evidence type="ECO:0000313" key="2">
    <source>
        <dbReference type="Proteomes" id="UP000828048"/>
    </source>
</evidence>
<protein>
    <submittedName>
        <fullName evidence="1">Uncharacterized protein</fullName>
    </submittedName>
</protein>
<comment type="caution">
    <text evidence="1">The sequence shown here is derived from an EMBL/GenBank/DDBJ whole genome shotgun (WGS) entry which is preliminary data.</text>
</comment>
<sequence>MTTSDPSLAIEIHHSVAAKSCSAVDAPVPAKTSAPETEPLLSSRVVRKRLLSDSNPCSFSLEKNPIEIHDDQRTNPTKKSMNQTKDNVKSRSVEKMINCY</sequence>